<evidence type="ECO:0000313" key="9">
    <source>
        <dbReference type="Proteomes" id="UP001187682"/>
    </source>
</evidence>
<evidence type="ECO:0000256" key="4">
    <source>
        <dbReference type="SAM" id="Coils"/>
    </source>
</evidence>
<feature type="compositionally biased region" description="Basic and acidic residues" evidence="5">
    <location>
        <begin position="1"/>
        <end position="14"/>
    </location>
</feature>
<dbReference type="Pfam" id="PF24883">
    <property type="entry name" value="NPHP3_N"/>
    <property type="match status" value="1"/>
</dbReference>
<organism evidence="8 9">
    <name type="scientific">Cephalotrichum gorgonifer</name>
    <dbReference type="NCBI Taxonomy" id="2041049"/>
    <lineage>
        <taxon>Eukaryota</taxon>
        <taxon>Fungi</taxon>
        <taxon>Dikarya</taxon>
        <taxon>Ascomycota</taxon>
        <taxon>Pezizomycotina</taxon>
        <taxon>Sordariomycetes</taxon>
        <taxon>Hypocreomycetidae</taxon>
        <taxon>Microascales</taxon>
        <taxon>Microascaceae</taxon>
        <taxon>Cephalotrichum</taxon>
    </lineage>
</organism>
<evidence type="ECO:0000256" key="2">
    <source>
        <dbReference type="ARBA" id="ARBA00022737"/>
    </source>
</evidence>
<dbReference type="InterPro" id="IPR019775">
    <property type="entry name" value="WD40_repeat_CS"/>
</dbReference>
<dbReference type="SMART" id="SM00320">
    <property type="entry name" value="WD40"/>
    <property type="match status" value="11"/>
</dbReference>
<dbReference type="EMBL" id="ONZQ02000006">
    <property type="protein sequence ID" value="SPO02509.1"/>
    <property type="molecule type" value="Genomic_DNA"/>
</dbReference>
<accession>A0AAE8MZ92</accession>
<dbReference type="InterPro" id="IPR056884">
    <property type="entry name" value="NPHP3-like_N"/>
</dbReference>
<feature type="domain" description="NACHT" evidence="7">
    <location>
        <begin position="341"/>
        <end position="494"/>
    </location>
</feature>
<name>A0AAE8MZ92_9PEZI</name>
<keyword evidence="6" id="KW-0472">Membrane</keyword>
<evidence type="ECO:0000256" key="6">
    <source>
        <dbReference type="SAM" id="Phobius"/>
    </source>
</evidence>
<evidence type="ECO:0000259" key="7">
    <source>
        <dbReference type="PROSITE" id="PS50837"/>
    </source>
</evidence>
<dbReference type="PROSITE" id="PS50082">
    <property type="entry name" value="WD_REPEATS_2"/>
    <property type="match status" value="9"/>
</dbReference>
<dbReference type="SUPFAM" id="SSF58100">
    <property type="entry name" value="Bacterial hemolysins"/>
    <property type="match status" value="1"/>
</dbReference>
<dbReference type="InterPro" id="IPR020472">
    <property type="entry name" value="WD40_PAC1"/>
</dbReference>
<dbReference type="PROSITE" id="PS50837">
    <property type="entry name" value="NACHT"/>
    <property type="match status" value="1"/>
</dbReference>
<feature type="repeat" description="WD" evidence="3">
    <location>
        <begin position="1035"/>
        <end position="1074"/>
    </location>
</feature>
<feature type="repeat" description="WD" evidence="3">
    <location>
        <begin position="869"/>
        <end position="910"/>
    </location>
</feature>
<dbReference type="PANTHER" id="PTHR19879">
    <property type="entry name" value="TRANSCRIPTION INITIATION FACTOR TFIID"/>
    <property type="match status" value="1"/>
</dbReference>
<keyword evidence="9" id="KW-1185">Reference proteome</keyword>
<dbReference type="Gene3D" id="3.40.50.300">
    <property type="entry name" value="P-loop containing nucleotide triphosphate hydrolases"/>
    <property type="match status" value="1"/>
</dbReference>
<comment type="caution">
    <text evidence="8">The sequence shown here is derived from an EMBL/GenBank/DDBJ whole genome shotgun (WGS) entry which is preliminary data.</text>
</comment>
<keyword evidence="6" id="KW-1133">Transmembrane helix</keyword>
<dbReference type="InterPro" id="IPR001680">
    <property type="entry name" value="WD40_rpt"/>
</dbReference>
<feature type="coiled-coil region" evidence="4">
    <location>
        <begin position="1635"/>
        <end position="1662"/>
    </location>
</feature>
<feature type="repeat" description="WD" evidence="3">
    <location>
        <begin position="1303"/>
        <end position="1344"/>
    </location>
</feature>
<dbReference type="PANTHER" id="PTHR19879:SF9">
    <property type="entry name" value="TRANSCRIPTION INITIATION FACTOR TFIID SUBUNIT 5"/>
    <property type="match status" value="1"/>
</dbReference>
<dbReference type="InterPro" id="IPR036322">
    <property type="entry name" value="WD40_repeat_dom_sf"/>
</dbReference>
<dbReference type="InterPro" id="IPR015943">
    <property type="entry name" value="WD40/YVTN_repeat-like_dom_sf"/>
</dbReference>
<keyword evidence="6" id="KW-0812">Transmembrane</keyword>
<keyword evidence="4" id="KW-0175">Coiled coil</keyword>
<dbReference type="Proteomes" id="UP001187682">
    <property type="component" value="Unassembled WGS sequence"/>
</dbReference>
<dbReference type="SUPFAM" id="SSF50998">
    <property type="entry name" value="Quinoprotein alcohol dehydrogenase-like"/>
    <property type="match status" value="1"/>
</dbReference>
<dbReference type="PRINTS" id="PR00320">
    <property type="entry name" value="GPROTEINBRPT"/>
</dbReference>
<evidence type="ECO:0000256" key="3">
    <source>
        <dbReference type="PROSITE-ProRule" id="PRU00221"/>
    </source>
</evidence>
<reference evidence="8" key="1">
    <citation type="submission" date="2018-03" db="EMBL/GenBank/DDBJ databases">
        <authorList>
            <person name="Guldener U."/>
        </authorList>
    </citation>
    <scope>NUCLEOTIDE SEQUENCE</scope>
</reference>
<sequence>MKDLWRKIKRKDGGSPHPTLSRRAASLVDPPRPAAVSDSESPSPSLQERLWNQAYDALRADEPKVLEAYEKFLSTELQNDRGGYLSTDDNCQQHTKRPQQMEQLIQIGLRRTKKVAAAKKKIGDGLQTVNIVKSMASSAVQAAPAAAVAWVAVCFSLEDRLVWNLVDLLLDAGASTELHGLRDQLEEHILKLYQRLLLYQMRSVCLYHQNQGVVFLKDMIKLDDWSGKLDEIKVVEAAVERDSKQYNSQRARTHLRDLAATADRQCTELQQITSAVQDQTSRQEQMHRCEKDEKCLQDLYATDPVHDKTHIENTKGGLLRDSYAWVLENPDFKQWCRDSRGLFWVQGDPGKGKTMLLCGIIDELKKDPTRQLAYFFCQATEQRLNTATAVLRGLIYTLVRQHPPLISHVQKEYDGGGKQRFEGPNAWEVMTNILTAILSDPILDAAVLVVDALDECGAGRPQLLDFVVRMSGSSSRAKWIVSSRNWPDIEERLAATAQATLRLELNEDSVSDAVRVYIEHKVDDLAQKKNYDDATRDAVHQHLTDNSNNTFLWVALVCQELVSPKVRRRHTTEALKNFPPGLDSLYQRMMEHIRDSNDADLCKQILAVVTVTYRPLELSDLTSLVDSLAPFHDDHESLREIVASCGSFLSLRDDILYFVHQSAKDFLLSKASNDVVPHGTRHQHRVIFSRALEVLSRTLRRDIYGLTDPGFSIDDVSPRNPDPLAPVRYSCMYWVDHIQDAGPAEERTLEHLQDGGIVHIFLQRKYLYWLEAVGLLRSMSQAVSAVQKLQKLAAAAGAQRLEDLVQDAHRFVLSYKGVVEIAPLQLYASALFFSPIQSQVRNLFRHDLPDWVTSPSHLQLDWNACVQTLEGHVSPVYSVAFTADGRRLASASLDATVKLWDADTGRCIQTLQGHNDTVYSASFATDGLWLPLGARAINIWDVDTGQCIQTLQGHDDVVCSVTFTTDSTRLASGSGDNTIKIWDIATGRCIQTLQGHDDIVYYIAFITNSTRLASASGNNIFKVWDVATGTCIQTIKGHSHAITSAAFTMNGTQVASGSKDIEVWDVATGQHIQTLKGHNQAVRSVAFTRDNMRLASGFADDTIKVWDIATGQCLHTLQGHSGDAWSVAFAMDGTRLAAGSVNGVVKIWDVAMGLHMEAPQDHRSWVGSVAFSPNYTQLASGSGDNTVKVWDIATGRCIHTLQGHNDWVWNIVTGQYLQTLRHADCPALSVAFSTDGIWLASWASHTVKIWDVATGQCIQTLQVHGGIVLSIAFAADRAQLASGSMDKTVKIWHAATGTCLQSFEGHSSSVISVAFTADGLWVASGSVDKTVKIWHAATGTCIQTLAVGAGPLALDAKQQEATPTPTHYHSFQISDDGIWIVPIGKAKDGVNVAAGVHELSAEDRAIINAAELPPAYSLEDKQKIHDMVAKILADNESLIDILKESATKAVVACKSNEDMFNYLMALLLKVDQENIENEEDAFVPRLKDLRGKYRTIIENSRKLAATIAVYGTNFDEVVVHEAKGFETQSKAIADNLKDAQDDFNALAVSFSQWASVQSQTIDNDIVEIQKSLDELVERVKKLRDILIGFGAGEAVGIGLIVGGFWAGPFAPVLWAAGALLSIGFGVGMIATGIQFASCKSEIDQKNAELASLRARKASIEEARATLVAGAAVDAKEFVANITSITNIWQAAQTDAVEIQEWLKKGADRAATPKYMAMQLAHGTALYSKMAQYLTTYASGLDAADIPKPGST</sequence>
<dbReference type="PROSITE" id="PS50294">
    <property type="entry name" value="WD_REPEATS_REGION"/>
    <property type="match status" value="8"/>
</dbReference>
<feature type="transmembrane region" description="Helical" evidence="6">
    <location>
        <begin position="1585"/>
        <end position="1606"/>
    </location>
</feature>
<evidence type="ECO:0000313" key="8">
    <source>
        <dbReference type="EMBL" id="SPO02509.1"/>
    </source>
</evidence>
<dbReference type="CDD" id="cd00200">
    <property type="entry name" value="WD40"/>
    <property type="match status" value="1"/>
</dbReference>
<keyword evidence="1 3" id="KW-0853">WD repeat</keyword>
<feature type="repeat" description="WD" evidence="3">
    <location>
        <begin position="993"/>
        <end position="1034"/>
    </location>
</feature>
<proteinExistence type="predicted"/>
<feature type="transmembrane region" description="Helical" evidence="6">
    <location>
        <begin position="1612"/>
        <end position="1636"/>
    </location>
</feature>
<dbReference type="Pfam" id="PF17100">
    <property type="entry name" value="NACHT_N"/>
    <property type="match status" value="2"/>
</dbReference>
<dbReference type="Gene3D" id="1.20.1170.10">
    <property type="match status" value="1"/>
</dbReference>
<evidence type="ECO:0000256" key="1">
    <source>
        <dbReference type="ARBA" id="ARBA00022574"/>
    </source>
</evidence>
<dbReference type="InterPro" id="IPR007111">
    <property type="entry name" value="NACHT_NTPase"/>
</dbReference>
<dbReference type="InterPro" id="IPR031359">
    <property type="entry name" value="NACHT_N"/>
</dbReference>
<feature type="repeat" description="WD" evidence="3">
    <location>
        <begin position="1075"/>
        <end position="1116"/>
    </location>
</feature>
<dbReference type="PROSITE" id="PS00678">
    <property type="entry name" value="WD_REPEATS_1"/>
    <property type="match status" value="5"/>
</dbReference>
<dbReference type="InterPro" id="IPR011047">
    <property type="entry name" value="Quinoprotein_ADH-like_sf"/>
</dbReference>
<gene>
    <name evidence="8" type="ORF">DNG_05182</name>
</gene>
<protein>
    <recommendedName>
        <fullName evidence="7">NACHT domain-containing protein</fullName>
    </recommendedName>
</protein>
<feature type="repeat" description="WD" evidence="3">
    <location>
        <begin position="1261"/>
        <end position="1302"/>
    </location>
</feature>
<feature type="repeat" description="WD" evidence="3">
    <location>
        <begin position="951"/>
        <end position="992"/>
    </location>
</feature>
<dbReference type="Gene3D" id="2.130.10.10">
    <property type="entry name" value="YVTN repeat-like/Quinoprotein amine dehydrogenase"/>
    <property type="match status" value="4"/>
</dbReference>
<feature type="repeat" description="WD" evidence="3">
    <location>
        <begin position="1159"/>
        <end position="1200"/>
    </location>
</feature>
<feature type="repeat" description="WD" evidence="3">
    <location>
        <begin position="1117"/>
        <end position="1150"/>
    </location>
</feature>
<keyword evidence="2" id="KW-0677">Repeat</keyword>
<feature type="region of interest" description="Disordered" evidence="5">
    <location>
        <begin position="1"/>
        <end position="46"/>
    </location>
</feature>
<dbReference type="InterPro" id="IPR027417">
    <property type="entry name" value="P-loop_NTPase"/>
</dbReference>
<dbReference type="Pfam" id="PF00400">
    <property type="entry name" value="WD40"/>
    <property type="match status" value="11"/>
</dbReference>
<evidence type="ECO:0000256" key="5">
    <source>
        <dbReference type="SAM" id="MobiDB-lite"/>
    </source>
</evidence>
<dbReference type="SUPFAM" id="SSF50978">
    <property type="entry name" value="WD40 repeat-like"/>
    <property type="match status" value="1"/>
</dbReference>